<accession>A0ABP6UQJ6</accession>
<reference evidence="3" key="1">
    <citation type="journal article" date="2019" name="Int. J. Syst. Evol. Microbiol.">
        <title>The Global Catalogue of Microorganisms (GCM) 10K type strain sequencing project: providing services to taxonomists for standard genome sequencing and annotation.</title>
        <authorList>
            <consortium name="The Broad Institute Genomics Platform"/>
            <consortium name="The Broad Institute Genome Sequencing Center for Infectious Disease"/>
            <person name="Wu L."/>
            <person name="Ma J."/>
        </authorList>
    </citation>
    <scope>NUCLEOTIDE SEQUENCE [LARGE SCALE GENOMIC DNA]</scope>
    <source>
        <strain evidence="3">JCM 17459</strain>
    </source>
</reference>
<dbReference type="EMBL" id="BAABBA010000053">
    <property type="protein sequence ID" value="GAA3514134.1"/>
    <property type="molecule type" value="Genomic_DNA"/>
</dbReference>
<comment type="caution">
    <text evidence="2">The sequence shown here is derived from an EMBL/GenBank/DDBJ whole genome shotgun (WGS) entry which is preliminary data.</text>
</comment>
<name>A0ABP6UQJ6_9MICO</name>
<proteinExistence type="predicted"/>
<evidence type="ECO:0000256" key="1">
    <source>
        <dbReference type="SAM" id="MobiDB-lite"/>
    </source>
</evidence>
<evidence type="ECO:0000313" key="2">
    <source>
        <dbReference type="EMBL" id="GAA3514134.1"/>
    </source>
</evidence>
<dbReference type="Proteomes" id="UP001499841">
    <property type="component" value="Unassembled WGS sequence"/>
</dbReference>
<organism evidence="2 3">
    <name type="scientific">Georgenia daeguensis</name>
    <dbReference type="NCBI Taxonomy" id="908355"/>
    <lineage>
        <taxon>Bacteria</taxon>
        <taxon>Bacillati</taxon>
        <taxon>Actinomycetota</taxon>
        <taxon>Actinomycetes</taxon>
        <taxon>Micrococcales</taxon>
        <taxon>Bogoriellaceae</taxon>
        <taxon>Georgenia</taxon>
    </lineage>
</organism>
<sequence length="152" mass="17671">MPEDRTTRPTQVSTGNSGRGPGFVTYTRDTFTKLNWQHNIMVLVGNGFDIQVLHDYEQPVDSRYEPFYHHLKMRGFDPSNQLLKHMDEELRNGRKNWSDIEAAVAAAVNTGRPRSCTHLRRLASYASGVRWFPSRCGPQRPPEPARRRRRYE</sequence>
<evidence type="ECO:0008006" key="4">
    <source>
        <dbReference type="Google" id="ProtNLM"/>
    </source>
</evidence>
<feature type="region of interest" description="Disordered" evidence="1">
    <location>
        <begin position="1"/>
        <end position="22"/>
    </location>
</feature>
<gene>
    <name evidence="2" type="ORF">GCM10022262_42150</name>
</gene>
<protein>
    <recommendedName>
        <fullName evidence="4">NYN domain-containing protein</fullName>
    </recommendedName>
</protein>
<evidence type="ECO:0000313" key="3">
    <source>
        <dbReference type="Proteomes" id="UP001499841"/>
    </source>
</evidence>
<keyword evidence="3" id="KW-1185">Reference proteome</keyword>